<dbReference type="SUPFAM" id="SSF141072">
    <property type="entry name" value="CalX-like"/>
    <property type="match status" value="4"/>
</dbReference>
<evidence type="ECO:0000256" key="3">
    <source>
        <dbReference type="ARBA" id="ARBA00022837"/>
    </source>
</evidence>
<evidence type="ECO:0000259" key="4">
    <source>
        <dbReference type="SMART" id="SM00237"/>
    </source>
</evidence>
<keyword evidence="1" id="KW-0732">Signal</keyword>
<dbReference type="InterPro" id="IPR026919">
    <property type="entry name" value="ADGRV1"/>
</dbReference>
<dbReference type="InterPro" id="IPR026444">
    <property type="entry name" value="Secre_tail"/>
</dbReference>
<protein>
    <submittedName>
        <fullName evidence="5">Calx-beta domain-containing protein</fullName>
    </submittedName>
</protein>
<dbReference type="NCBIfam" id="TIGR04183">
    <property type="entry name" value="Por_Secre_tail"/>
    <property type="match status" value="1"/>
</dbReference>
<comment type="caution">
    <text evidence="5">The sequence shown here is derived from an EMBL/GenBank/DDBJ whole genome shotgun (WGS) entry which is preliminary data.</text>
</comment>
<feature type="domain" description="Calx-beta" evidence="4">
    <location>
        <begin position="348"/>
        <end position="447"/>
    </location>
</feature>
<dbReference type="EMBL" id="JAUOEM010000004">
    <property type="protein sequence ID" value="MDO5988328.1"/>
    <property type="molecule type" value="Genomic_DNA"/>
</dbReference>
<dbReference type="SMART" id="SM00237">
    <property type="entry name" value="Calx_beta"/>
    <property type="match status" value="4"/>
</dbReference>
<dbReference type="RefSeq" id="WP_303282944.1">
    <property type="nucleotide sequence ID" value="NZ_JAUOEM010000004.1"/>
</dbReference>
<name>A0ABT8X3P1_9FLAO</name>
<dbReference type="InterPro" id="IPR038081">
    <property type="entry name" value="CalX-like_sf"/>
</dbReference>
<organism evidence="5 6">
    <name type="scientific">Flavivirga amylovorans</name>
    <dbReference type="NCBI Taxonomy" id="870486"/>
    <lineage>
        <taxon>Bacteria</taxon>
        <taxon>Pseudomonadati</taxon>
        <taxon>Bacteroidota</taxon>
        <taxon>Flavobacteriia</taxon>
        <taxon>Flavobacteriales</taxon>
        <taxon>Flavobacteriaceae</taxon>
        <taxon>Flavivirga</taxon>
    </lineage>
</organism>
<dbReference type="PANTHER" id="PTHR46682:SF1">
    <property type="entry name" value="ADHESION G-PROTEIN COUPLED RECEPTOR V1"/>
    <property type="match status" value="1"/>
</dbReference>
<feature type="non-terminal residue" evidence="5">
    <location>
        <position position="1"/>
    </location>
</feature>
<keyword evidence="2" id="KW-0677">Repeat</keyword>
<feature type="domain" description="Calx-beta" evidence="4">
    <location>
        <begin position="234"/>
        <end position="333"/>
    </location>
</feature>
<evidence type="ECO:0000256" key="2">
    <source>
        <dbReference type="ARBA" id="ARBA00022737"/>
    </source>
</evidence>
<dbReference type="Pfam" id="PF18962">
    <property type="entry name" value="Por_Secre_tail"/>
    <property type="match status" value="1"/>
</dbReference>
<sequence>NITDGATMTIINDDAAAVTIANVSGNENDGSITVTATLDNAVQGGFTVDVSTADGTATTADSDYSAVTSQTLTFTGTASETQTFTVTPTGDTKLETNETITVSQSNLAATTLGVNITDGATMTIINDDAAAVTIANVSGNENDGSITVTATLDNAVQGGFTVDVSTADGTATTADSDYSAVTSQTLTFTGNASETQTFTVTPTGDTKLETNETITVSQSNLAATTLGVNITDGATMTIINDDAAAVTIANVSGNENDGSITVTATLDNAVQGGFTVDVSTADGTATTADSDYSAVTSQTLTFTGNASETQTFTVTPTGDTKLETNETIAISQSNLAATTLGVNITDGATMTIINDDAAAVTIANVSGNENDGSITVTATLDNAVQGGFTVDVSTADGTATTADSDYSAVTSQTLTFTGTASESQTFTVTPTGDTKLETNEAITVSQSNLAATTLSVNITDGATVTILNDDFQATVTTSDASSITSNTVDLGGEVTAEGSSSVTARGIVYAITSENATPQIGGANVIIDDNGIGSGVFSETISSLAANTQYSYVAYATNTQGTSYGSVKTFSTTTLGIEEESLKVSINVYPNPINNLLHINTNNIKLEKVIVYDILGKVIKNIEIENKVIDFSNMNKGIYLLKILTGEGTLVKRIVKK</sequence>
<gene>
    <name evidence="5" type="ORF">Q4Q39_13020</name>
</gene>
<dbReference type="Gene3D" id="2.60.40.2030">
    <property type="match status" value="4"/>
</dbReference>
<evidence type="ECO:0000313" key="5">
    <source>
        <dbReference type="EMBL" id="MDO5988328.1"/>
    </source>
</evidence>
<feature type="domain" description="Calx-beta" evidence="4">
    <location>
        <begin position="6"/>
        <end position="105"/>
    </location>
</feature>
<dbReference type="PANTHER" id="PTHR46682">
    <property type="entry name" value="ADHESION G-PROTEIN COUPLED RECEPTOR V1"/>
    <property type="match status" value="1"/>
</dbReference>
<dbReference type="Proteomes" id="UP001176891">
    <property type="component" value="Unassembled WGS sequence"/>
</dbReference>
<feature type="domain" description="Calx-beta" evidence="4">
    <location>
        <begin position="120"/>
        <end position="219"/>
    </location>
</feature>
<proteinExistence type="predicted"/>
<evidence type="ECO:0000313" key="6">
    <source>
        <dbReference type="Proteomes" id="UP001176891"/>
    </source>
</evidence>
<dbReference type="InterPro" id="IPR003644">
    <property type="entry name" value="Calx_beta"/>
</dbReference>
<accession>A0ABT8X3P1</accession>
<evidence type="ECO:0000256" key="1">
    <source>
        <dbReference type="ARBA" id="ARBA00022729"/>
    </source>
</evidence>
<keyword evidence="3" id="KW-0106">Calcium</keyword>
<reference evidence="5" key="1">
    <citation type="submission" date="2023-07" db="EMBL/GenBank/DDBJ databases">
        <title>Two novel species in the genus Flavivirga.</title>
        <authorList>
            <person name="Kwon K."/>
        </authorList>
    </citation>
    <scope>NUCLEOTIDE SEQUENCE</scope>
    <source>
        <strain evidence="5">KACC 14157</strain>
    </source>
</reference>
<keyword evidence="6" id="KW-1185">Reference proteome</keyword>